<reference evidence="2" key="1">
    <citation type="submission" date="2023-06" db="EMBL/GenBank/DDBJ databases">
        <title>Genome-scale phylogeny and comparative genomics of the fungal order Sordariales.</title>
        <authorList>
            <consortium name="Lawrence Berkeley National Laboratory"/>
            <person name="Hensen N."/>
            <person name="Bonometti L."/>
            <person name="Westerberg I."/>
            <person name="Brannstrom I.O."/>
            <person name="Guillou S."/>
            <person name="Cros-Aarteil S."/>
            <person name="Calhoun S."/>
            <person name="Haridas S."/>
            <person name="Kuo A."/>
            <person name="Mondo S."/>
            <person name="Pangilinan J."/>
            <person name="Riley R."/>
            <person name="Labutti K."/>
            <person name="Andreopoulos B."/>
            <person name="Lipzen A."/>
            <person name="Chen C."/>
            <person name="Yanf M."/>
            <person name="Daum C."/>
            <person name="Ng V."/>
            <person name="Clum A."/>
            <person name="Steindorff A."/>
            <person name="Ohm R."/>
            <person name="Martin F."/>
            <person name="Silar P."/>
            <person name="Natvig D."/>
            <person name="Lalanne C."/>
            <person name="Gautier V."/>
            <person name="Ament-Velasquez S.L."/>
            <person name="Kruys A."/>
            <person name="Hutchinson M.I."/>
            <person name="Powell A.J."/>
            <person name="Barry K."/>
            <person name="Miller A.N."/>
            <person name="Grigoriev I.V."/>
            <person name="Debuchy R."/>
            <person name="Gladieux P."/>
            <person name="Thoren M.H."/>
            <person name="Johannesson H."/>
        </authorList>
    </citation>
    <scope>NUCLEOTIDE SEQUENCE</scope>
    <source>
        <strain evidence="2">PSN4</strain>
    </source>
</reference>
<keyword evidence="3" id="KW-1185">Reference proteome</keyword>
<comment type="caution">
    <text evidence="2">The sequence shown here is derived from an EMBL/GenBank/DDBJ whole genome shotgun (WGS) entry which is preliminary data.</text>
</comment>
<organism evidence="2 3">
    <name type="scientific">Echria macrotheca</name>
    <dbReference type="NCBI Taxonomy" id="438768"/>
    <lineage>
        <taxon>Eukaryota</taxon>
        <taxon>Fungi</taxon>
        <taxon>Dikarya</taxon>
        <taxon>Ascomycota</taxon>
        <taxon>Pezizomycotina</taxon>
        <taxon>Sordariomycetes</taxon>
        <taxon>Sordariomycetidae</taxon>
        <taxon>Sordariales</taxon>
        <taxon>Schizotheciaceae</taxon>
        <taxon>Echria</taxon>
    </lineage>
</organism>
<dbReference type="Proteomes" id="UP001239445">
    <property type="component" value="Unassembled WGS sequence"/>
</dbReference>
<keyword evidence="1" id="KW-0732">Signal</keyword>
<feature type="chain" id="PRO_5042587240" evidence="1">
    <location>
        <begin position="21"/>
        <end position="162"/>
    </location>
</feature>
<evidence type="ECO:0000256" key="1">
    <source>
        <dbReference type="SAM" id="SignalP"/>
    </source>
</evidence>
<dbReference type="AlphaFoldDB" id="A0AAJ0B182"/>
<feature type="signal peptide" evidence="1">
    <location>
        <begin position="1"/>
        <end position="20"/>
    </location>
</feature>
<proteinExistence type="predicted"/>
<evidence type="ECO:0000313" key="3">
    <source>
        <dbReference type="Proteomes" id="UP001239445"/>
    </source>
</evidence>
<name>A0AAJ0B182_9PEZI</name>
<accession>A0AAJ0B182</accession>
<sequence length="162" mass="17772">MYGNFLVATFALLLAGSAQADVIRVNDLVVVDGLSLKVDPAGGFNDTTRHLAWQISYIGTLSPSKVEEVYQGAIQGALRPRDALQIQAGADCLKCMVNEIDIFWFTTLRKSRTEAYNDCAAQCTTLSLNSIRNNLKAYWTIAGIGAYAVGNHLYDEFMATPW</sequence>
<protein>
    <submittedName>
        <fullName evidence="2">Uncharacterized protein</fullName>
    </submittedName>
</protein>
<gene>
    <name evidence="2" type="ORF">QBC47DRAFT_418768</name>
</gene>
<evidence type="ECO:0000313" key="2">
    <source>
        <dbReference type="EMBL" id="KAK1749717.1"/>
    </source>
</evidence>
<dbReference type="EMBL" id="MU839853">
    <property type="protein sequence ID" value="KAK1749717.1"/>
    <property type="molecule type" value="Genomic_DNA"/>
</dbReference>